<evidence type="ECO:0000256" key="2">
    <source>
        <dbReference type="ARBA" id="ARBA00007832"/>
    </source>
</evidence>
<dbReference type="InterPro" id="IPR022770">
    <property type="entry name" value="IucA/IucC-like_C"/>
</dbReference>
<dbReference type="AlphaFoldDB" id="A0A7V9Z283"/>
<evidence type="ECO:0000313" key="6">
    <source>
        <dbReference type="Proteomes" id="UP000580891"/>
    </source>
</evidence>
<organism evidence="5 6">
    <name type="scientific">[Anoxybacillus] calidus</name>
    <dbReference type="NCBI Taxonomy" id="575178"/>
    <lineage>
        <taxon>Bacteria</taxon>
        <taxon>Bacillati</taxon>
        <taxon>Bacillota</taxon>
        <taxon>Bacilli</taxon>
        <taxon>Bacillales</taxon>
        <taxon>Anoxybacillaceae</taxon>
        <taxon>Paranoxybacillus</taxon>
    </lineage>
</organism>
<dbReference type="Proteomes" id="UP000580891">
    <property type="component" value="Unassembled WGS sequence"/>
</dbReference>
<dbReference type="Gene3D" id="1.10.510.40">
    <property type="match status" value="1"/>
</dbReference>
<evidence type="ECO:0000259" key="4">
    <source>
        <dbReference type="Pfam" id="PF06276"/>
    </source>
</evidence>
<gene>
    <name evidence="5" type="ORF">HNQ85_002896</name>
</gene>
<comment type="similarity">
    <text evidence="2">Belongs to the IucA/IucC family.</text>
</comment>
<comment type="caution">
    <text evidence="5">The sequence shown here is derived from an EMBL/GenBank/DDBJ whole genome shotgun (WGS) entry which is preliminary data.</text>
</comment>
<dbReference type="GO" id="GO:0016881">
    <property type="term" value="F:acid-amino acid ligase activity"/>
    <property type="evidence" value="ECO:0007669"/>
    <property type="project" value="UniProtKB-ARBA"/>
</dbReference>
<dbReference type="RefSeq" id="WP_181538341.1">
    <property type="nucleotide sequence ID" value="NZ_JACDUU010000007.1"/>
</dbReference>
<dbReference type="EMBL" id="JACDUU010000007">
    <property type="protein sequence ID" value="MBA2872585.1"/>
    <property type="molecule type" value="Genomic_DNA"/>
</dbReference>
<sequence length="651" mass="74526">MFLSKTLASHLMNDEQEIYCYLERNHPDLVEMFLRQLEKSRLGIIQRLLQGIIREGLIKEERILWNDAPSHKELRIHISEDKWLQAKVTRRFQLQQFDIEEIFFVHEKKQEAITSPAHLLKLLEQEGMIAGYPNQERFYKELENSAANYALALTAGEYRTNQLHSTNSEKSTNSIQWVLAEKQRTPSFSPLAFYEQWVIDGHTIHPCSKTKFGFNPEEVMNYSPEWEAKPIISFIAVKRSDCHITSFGFERVADLLYEEYPELKQHVTEELGKKGLKENEYDLIPVHPWQLEHTIPKLYKEAMKNGSIIPIPSYSIETYALVSIRTLMPTKNGKHHIKTPMNVQTTSAVRTVSPASTINGPIVSQLIKNILQKEPLLSPLDVIKEKAGIYFEPTNPSLFKHDTSVLGKNLAAIIRENPEYDLEDGEIAMPAVALIAVSPVSGKPIVVELIEEYARYQNIEEINQAVVAFIKQYASVLLPGLLTLMSKYGISLEAHLQNSVPIFQNGALSRMKVRDFGGIRIYVNRLEKQGLSANLFNPSMIITNDVTELRKTLSHAIIHNHLGEIIACLVRYFSIDEELLWKEIAIVIHDVFDKLKTNETISEQVSTDEQAFFKPTLEMKALVTMRLTDDIHNSFIDVPNPLAKWKGELEK</sequence>
<name>A0A7V9Z283_9BACL</name>
<dbReference type="GO" id="GO:0019290">
    <property type="term" value="P:siderophore biosynthetic process"/>
    <property type="evidence" value="ECO:0007669"/>
    <property type="project" value="InterPro"/>
</dbReference>
<protein>
    <submittedName>
        <fullName evidence="5">Siderophore synthetase component</fullName>
    </submittedName>
</protein>
<dbReference type="InterPro" id="IPR007310">
    <property type="entry name" value="Aerobactin_biosyn_IucA/IucC_N"/>
</dbReference>
<keyword evidence="6" id="KW-1185">Reference proteome</keyword>
<feature type="domain" description="Aerobactin siderophore biosynthesis IucA/IucC-like C-terminal" evidence="4">
    <location>
        <begin position="468"/>
        <end position="632"/>
    </location>
</feature>
<reference evidence="5 6" key="1">
    <citation type="submission" date="2020-07" db="EMBL/GenBank/DDBJ databases">
        <title>Genomic Encyclopedia of Type Strains, Phase IV (KMG-IV): sequencing the most valuable type-strain genomes for metagenomic binning, comparative biology and taxonomic classification.</title>
        <authorList>
            <person name="Goeker M."/>
        </authorList>
    </citation>
    <scope>NUCLEOTIDE SEQUENCE [LARGE SCALE GENOMIC DNA]</scope>
    <source>
        <strain evidence="5 6">DSM 25220</strain>
    </source>
</reference>
<dbReference type="Pfam" id="PF06276">
    <property type="entry name" value="FhuF"/>
    <property type="match status" value="1"/>
</dbReference>
<accession>A0A7V9Z283</accession>
<dbReference type="PANTHER" id="PTHR34384">
    <property type="entry name" value="L-2,3-DIAMINOPROPANOATE--CITRATE LIGASE"/>
    <property type="match status" value="1"/>
</dbReference>
<comment type="pathway">
    <text evidence="1">Siderophore biosynthesis.</text>
</comment>
<dbReference type="InterPro" id="IPR037455">
    <property type="entry name" value="LucA/IucC-like"/>
</dbReference>
<evidence type="ECO:0000313" key="5">
    <source>
        <dbReference type="EMBL" id="MBA2872585.1"/>
    </source>
</evidence>
<dbReference type="Pfam" id="PF04183">
    <property type="entry name" value="IucA_IucC"/>
    <property type="match status" value="1"/>
</dbReference>
<proteinExistence type="inferred from homology"/>
<evidence type="ECO:0000259" key="3">
    <source>
        <dbReference type="Pfam" id="PF04183"/>
    </source>
</evidence>
<dbReference type="PANTHER" id="PTHR34384:SF6">
    <property type="entry name" value="STAPHYLOFERRIN B SYNTHASE"/>
    <property type="match status" value="1"/>
</dbReference>
<feature type="domain" description="Aerobactin siderophore biosynthesis IucA/IucC N-terminal" evidence="3">
    <location>
        <begin position="191"/>
        <end position="435"/>
    </location>
</feature>
<evidence type="ECO:0000256" key="1">
    <source>
        <dbReference type="ARBA" id="ARBA00004924"/>
    </source>
</evidence>